<organism evidence="2 3">
    <name type="scientific">Pseudomonas asplenii</name>
    <dbReference type="NCBI Taxonomy" id="53407"/>
    <lineage>
        <taxon>Bacteria</taxon>
        <taxon>Pseudomonadati</taxon>
        <taxon>Pseudomonadota</taxon>
        <taxon>Gammaproteobacteria</taxon>
        <taxon>Pseudomonadales</taxon>
        <taxon>Pseudomonadaceae</taxon>
        <taxon>Pseudomonas</taxon>
    </lineage>
</organism>
<evidence type="ECO:0000256" key="1">
    <source>
        <dbReference type="SAM" id="MobiDB-lite"/>
    </source>
</evidence>
<reference evidence="2 3" key="1">
    <citation type="journal article" date="2015" name="PLoS ONE">
        <title>Rice-Infecting Pseudomonas Genomes Are Highly Accessorized and Harbor Multiple Putative Virulence Mechanisms to Cause Sheath Brown Rot.</title>
        <authorList>
            <person name="Quibod I.L."/>
            <person name="Grande G."/>
            <person name="Oreiro E.G."/>
            <person name="Borja F.N."/>
            <person name="Dossa G.S."/>
            <person name="Mauleon R."/>
            <person name="Cruz C.V."/>
            <person name="Oliva R."/>
        </authorList>
    </citation>
    <scope>NUCLEOTIDE SEQUENCE [LARGE SCALE GENOMIC DNA]</scope>
    <source>
        <strain evidence="2 3">IRRI 6609</strain>
    </source>
</reference>
<evidence type="ECO:0000313" key="2">
    <source>
        <dbReference type="EMBL" id="KPA88153.1"/>
    </source>
</evidence>
<dbReference type="STRING" id="50340.PF66_05385"/>
<evidence type="ECO:0008006" key="4">
    <source>
        <dbReference type="Google" id="ProtNLM"/>
    </source>
</evidence>
<dbReference type="AlphaFoldDB" id="A0A0M9GDC3"/>
<proteinExistence type="predicted"/>
<gene>
    <name evidence="2" type="ORF">PF66_05385</name>
</gene>
<feature type="region of interest" description="Disordered" evidence="1">
    <location>
        <begin position="61"/>
        <end position="90"/>
    </location>
</feature>
<dbReference type="EMBL" id="JSYZ01000023">
    <property type="protein sequence ID" value="KPA88153.1"/>
    <property type="molecule type" value="Genomic_DNA"/>
</dbReference>
<dbReference type="Proteomes" id="UP000037931">
    <property type="component" value="Unassembled WGS sequence"/>
</dbReference>
<comment type="caution">
    <text evidence="2">The sequence shown here is derived from an EMBL/GenBank/DDBJ whole genome shotgun (WGS) entry which is preliminary data.</text>
</comment>
<protein>
    <recommendedName>
        <fullName evidence="4">Antitoxin Xre/MbcA/ParS-like toxin-binding domain-containing protein</fullName>
    </recommendedName>
</protein>
<accession>A0A0M9GDC3</accession>
<evidence type="ECO:0000313" key="3">
    <source>
        <dbReference type="Proteomes" id="UP000037931"/>
    </source>
</evidence>
<name>A0A0M9GDC3_9PSED</name>
<sequence length="90" mass="10008">MAYWFRSDNSMLGGKRPRDLLACAPDRLMAAAQDEVLGVAHGQAQDCRRCPEPWQRGRLYQTPTTESARGSVPPHSTPLTGSRKMICPRP</sequence>
<keyword evidence="3" id="KW-1185">Reference proteome</keyword>